<dbReference type="InterPro" id="IPR038555">
    <property type="entry name" value="Zincin_1_sf"/>
</dbReference>
<sequence length="124" mass="13107">MRADLPGARTRAEQFDQAVLDAAAEMELRWPKDIASIDFAVDDVPPVPAGPIVPHQDIVLDGGVPLTRFTPPGVDSRGRATRARIVVYRRPLELRAGDSGDLADLVAEVLAEQISAVLGGGDAG</sequence>
<dbReference type="AlphaFoldDB" id="A0A7K1FJ18"/>
<dbReference type="Pfam" id="PF06262">
    <property type="entry name" value="Zincin_1"/>
    <property type="match status" value="1"/>
</dbReference>
<evidence type="ECO:0000313" key="2">
    <source>
        <dbReference type="Proteomes" id="UP000460221"/>
    </source>
</evidence>
<evidence type="ECO:0000313" key="1">
    <source>
        <dbReference type="EMBL" id="MTD14098.1"/>
    </source>
</evidence>
<keyword evidence="1" id="KW-0378">Hydrolase</keyword>
<comment type="caution">
    <text evidence="1">The sequence shown here is derived from an EMBL/GenBank/DDBJ whole genome shotgun (WGS) entry which is preliminary data.</text>
</comment>
<protein>
    <submittedName>
        <fullName evidence="1">Exonuclease</fullName>
    </submittedName>
</protein>
<gene>
    <name evidence="1" type="ORF">GIS00_09085</name>
</gene>
<proteinExistence type="predicted"/>
<dbReference type="EMBL" id="WLYK01000002">
    <property type="protein sequence ID" value="MTD14098.1"/>
    <property type="molecule type" value="Genomic_DNA"/>
</dbReference>
<name>A0A7K1FJ18_9ACTN</name>
<keyword evidence="1" id="KW-0269">Exonuclease</keyword>
<reference evidence="1 2" key="1">
    <citation type="submission" date="2019-11" db="EMBL/GenBank/DDBJ databases">
        <authorList>
            <person name="Jiang L.-Q."/>
        </authorList>
    </citation>
    <scope>NUCLEOTIDE SEQUENCE [LARGE SCALE GENOMIC DNA]</scope>
    <source>
        <strain evidence="1 2">YIM 132087</strain>
    </source>
</reference>
<dbReference type="Gene3D" id="3.30.2010.20">
    <property type="match status" value="1"/>
</dbReference>
<dbReference type="GO" id="GO:0004527">
    <property type="term" value="F:exonuclease activity"/>
    <property type="evidence" value="ECO:0007669"/>
    <property type="project" value="UniProtKB-KW"/>
</dbReference>
<dbReference type="InterPro" id="IPR010428">
    <property type="entry name" value="Zincin_1"/>
</dbReference>
<dbReference type="SUPFAM" id="SSF55486">
    <property type="entry name" value="Metalloproteases ('zincins'), catalytic domain"/>
    <property type="match status" value="1"/>
</dbReference>
<dbReference type="Proteomes" id="UP000460221">
    <property type="component" value="Unassembled WGS sequence"/>
</dbReference>
<keyword evidence="2" id="KW-1185">Reference proteome</keyword>
<dbReference type="CDD" id="cd12954">
    <property type="entry name" value="MMP_TTHA0227_like_1"/>
    <property type="match status" value="1"/>
</dbReference>
<accession>A0A7K1FJ18</accession>
<dbReference type="RefSeq" id="WP_154768331.1">
    <property type="nucleotide sequence ID" value="NZ_WLYK01000002.1"/>
</dbReference>
<organism evidence="1 2">
    <name type="scientific">Nakamurella alba</name>
    <dbReference type="NCBI Taxonomy" id="2665158"/>
    <lineage>
        <taxon>Bacteria</taxon>
        <taxon>Bacillati</taxon>
        <taxon>Actinomycetota</taxon>
        <taxon>Actinomycetes</taxon>
        <taxon>Nakamurellales</taxon>
        <taxon>Nakamurellaceae</taxon>
        <taxon>Nakamurella</taxon>
    </lineage>
</organism>
<keyword evidence="1" id="KW-0540">Nuclease</keyword>